<protein>
    <submittedName>
        <fullName evidence="1">Uncharacterized protein</fullName>
    </submittedName>
</protein>
<accession>A0A8X6ULW6</accession>
<name>A0A8X6ULW6_NEPPI</name>
<keyword evidence="2" id="KW-1185">Reference proteome</keyword>
<dbReference type="AlphaFoldDB" id="A0A8X6ULW6"/>
<sequence length="104" mass="11470">MSGCNARFKNSCRISQLVCISPCGNPSRTHTKPEKLIPQNISQCLANVVPLALRNKLYHSHSPGSYFLQKARVLAFLQVILLSVAKEVQNPNILIVNGVLDVFP</sequence>
<proteinExistence type="predicted"/>
<comment type="caution">
    <text evidence="1">The sequence shown here is derived from an EMBL/GenBank/DDBJ whole genome shotgun (WGS) entry which is preliminary data.</text>
</comment>
<gene>
    <name evidence="1" type="ORF">NPIL_390021</name>
</gene>
<evidence type="ECO:0000313" key="2">
    <source>
        <dbReference type="Proteomes" id="UP000887013"/>
    </source>
</evidence>
<organism evidence="1 2">
    <name type="scientific">Nephila pilipes</name>
    <name type="common">Giant wood spider</name>
    <name type="synonym">Nephila maculata</name>
    <dbReference type="NCBI Taxonomy" id="299642"/>
    <lineage>
        <taxon>Eukaryota</taxon>
        <taxon>Metazoa</taxon>
        <taxon>Ecdysozoa</taxon>
        <taxon>Arthropoda</taxon>
        <taxon>Chelicerata</taxon>
        <taxon>Arachnida</taxon>
        <taxon>Araneae</taxon>
        <taxon>Araneomorphae</taxon>
        <taxon>Entelegynae</taxon>
        <taxon>Araneoidea</taxon>
        <taxon>Nephilidae</taxon>
        <taxon>Nephila</taxon>
    </lineage>
</organism>
<evidence type="ECO:0000313" key="1">
    <source>
        <dbReference type="EMBL" id="GFU27573.1"/>
    </source>
</evidence>
<dbReference type="Proteomes" id="UP000887013">
    <property type="component" value="Unassembled WGS sequence"/>
</dbReference>
<reference evidence="1" key="1">
    <citation type="submission" date="2020-08" db="EMBL/GenBank/DDBJ databases">
        <title>Multicomponent nature underlies the extraordinary mechanical properties of spider dragline silk.</title>
        <authorList>
            <person name="Kono N."/>
            <person name="Nakamura H."/>
            <person name="Mori M."/>
            <person name="Yoshida Y."/>
            <person name="Ohtoshi R."/>
            <person name="Malay A.D."/>
            <person name="Moran D.A.P."/>
            <person name="Tomita M."/>
            <person name="Numata K."/>
            <person name="Arakawa K."/>
        </authorList>
    </citation>
    <scope>NUCLEOTIDE SEQUENCE</scope>
</reference>
<dbReference type="EMBL" id="BMAW01032877">
    <property type="protein sequence ID" value="GFU27573.1"/>
    <property type="molecule type" value="Genomic_DNA"/>
</dbReference>